<feature type="region of interest" description="Disordered" evidence="1">
    <location>
        <begin position="1"/>
        <end position="38"/>
    </location>
</feature>
<dbReference type="PANTHER" id="PTHR42037:SF1">
    <property type="match status" value="1"/>
</dbReference>
<proteinExistence type="predicted"/>
<feature type="compositionally biased region" description="Basic and acidic residues" evidence="1">
    <location>
        <begin position="28"/>
        <end position="38"/>
    </location>
</feature>
<dbReference type="Proteomes" id="UP000054477">
    <property type="component" value="Unassembled WGS sequence"/>
</dbReference>
<sequence>MAPKRRPSKTSNKPDELPPLRVSTEPTPHPRRDPHDRLMKRFYEPLVLQHVLGSTRGDHIPRPPPADVQDAEELDGISLRRDFLDKLAFVCDYEKGGATVTAIALQQTPAAVILWVGANEDVKSKVKPFLEIILSSLETLRSKPAESVIKEAENGIFRRAVEF</sequence>
<organism evidence="2 3">
    <name type="scientific">Laccaria amethystina LaAM-08-1</name>
    <dbReference type="NCBI Taxonomy" id="1095629"/>
    <lineage>
        <taxon>Eukaryota</taxon>
        <taxon>Fungi</taxon>
        <taxon>Dikarya</taxon>
        <taxon>Basidiomycota</taxon>
        <taxon>Agaricomycotina</taxon>
        <taxon>Agaricomycetes</taxon>
        <taxon>Agaricomycetidae</taxon>
        <taxon>Agaricales</taxon>
        <taxon>Agaricineae</taxon>
        <taxon>Hydnangiaceae</taxon>
        <taxon>Laccaria</taxon>
    </lineage>
</organism>
<evidence type="ECO:0000256" key="1">
    <source>
        <dbReference type="SAM" id="MobiDB-lite"/>
    </source>
</evidence>
<reference evidence="3" key="2">
    <citation type="submission" date="2015-01" db="EMBL/GenBank/DDBJ databases">
        <title>Evolutionary Origins and Diversification of the Mycorrhizal Mutualists.</title>
        <authorList>
            <consortium name="DOE Joint Genome Institute"/>
            <consortium name="Mycorrhizal Genomics Consortium"/>
            <person name="Kohler A."/>
            <person name="Kuo A."/>
            <person name="Nagy L.G."/>
            <person name="Floudas D."/>
            <person name="Copeland A."/>
            <person name="Barry K.W."/>
            <person name="Cichocki N."/>
            <person name="Veneault-Fourrey C."/>
            <person name="LaButti K."/>
            <person name="Lindquist E.A."/>
            <person name="Lipzen A."/>
            <person name="Lundell T."/>
            <person name="Morin E."/>
            <person name="Murat C."/>
            <person name="Riley R."/>
            <person name="Ohm R."/>
            <person name="Sun H."/>
            <person name="Tunlid A."/>
            <person name="Henrissat B."/>
            <person name="Grigoriev I.V."/>
            <person name="Hibbett D.S."/>
            <person name="Martin F."/>
        </authorList>
    </citation>
    <scope>NUCLEOTIDE SEQUENCE [LARGE SCALE GENOMIC DNA]</scope>
    <source>
        <strain evidence="3">LaAM-08-1</strain>
    </source>
</reference>
<feature type="non-terminal residue" evidence="2">
    <location>
        <position position="163"/>
    </location>
</feature>
<dbReference type="STRING" id="1095629.A0A0C9WW84"/>
<evidence type="ECO:0000313" key="2">
    <source>
        <dbReference type="EMBL" id="KIJ93038.1"/>
    </source>
</evidence>
<dbReference type="HOGENOM" id="CLU_1631027_0_0_1"/>
<dbReference type="OrthoDB" id="3251507at2759"/>
<accession>A0A0C9WW84</accession>
<dbReference type="PANTHER" id="PTHR42037">
    <property type="match status" value="1"/>
</dbReference>
<gene>
    <name evidence="2" type="ORF">K443DRAFT_66259</name>
</gene>
<name>A0A0C9WW84_9AGAR</name>
<keyword evidence="3" id="KW-1185">Reference proteome</keyword>
<evidence type="ECO:0000313" key="3">
    <source>
        <dbReference type="Proteomes" id="UP000054477"/>
    </source>
</evidence>
<protein>
    <submittedName>
        <fullName evidence="2">Uncharacterized protein</fullName>
    </submittedName>
</protein>
<dbReference type="AlphaFoldDB" id="A0A0C9WW84"/>
<dbReference type="EMBL" id="KN838869">
    <property type="protein sequence ID" value="KIJ93038.1"/>
    <property type="molecule type" value="Genomic_DNA"/>
</dbReference>
<reference evidence="2 3" key="1">
    <citation type="submission" date="2014-04" db="EMBL/GenBank/DDBJ databases">
        <authorList>
            <consortium name="DOE Joint Genome Institute"/>
            <person name="Kuo A."/>
            <person name="Kohler A."/>
            <person name="Nagy L.G."/>
            <person name="Floudas D."/>
            <person name="Copeland A."/>
            <person name="Barry K.W."/>
            <person name="Cichocki N."/>
            <person name="Veneault-Fourrey C."/>
            <person name="LaButti K."/>
            <person name="Lindquist E.A."/>
            <person name="Lipzen A."/>
            <person name="Lundell T."/>
            <person name="Morin E."/>
            <person name="Murat C."/>
            <person name="Sun H."/>
            <person name="Tunlid A."/>
            <person name="Henrissat B."/>
            <person name="Grigoriev I.V."/>
            <person name="Hibbett D.S."/>
            <person name="Martin F."/>
            <person name="Nordberg H.P."/>
            <person name="Cantor M.N."/>
            <person name="Hua S.X."/>
        </authorList>
    </citation>
    <scope>NUCLEOTIDE SEQUENCE [LARGE SCALE GENOMIC DNA]</scope>
    <source>
        <strain evidence="2 3">LaAM-08-1</strain>
    </source>
</reference>